<accession>A0A0A9ARI2</accession>
<evidence type="ECO:0000256" key="1">
    <source>
        <dbReference type="SAM" id="MobiDB-lite"/>
    </source>
</evidence>
<feature type="region of interest" description="Disordered" evidence="1">
    <location>
        <begin position="1"/>
        <end position="25"/>
    </location>
</feature>
<organism evidence="2">
    <name type="scientific">Arundo donax</name>
    <name type="common">Giant reed</name>
    <name type="synonym">Donax arundinaceus</name>
    <dbReference type="NCBI Taxonomy" id="35708"/>
    <lineage>
        <taxon>Eukaryota</taxon>
        <taxon>Viridiplantae</taxon>
        <taxon>Streptophyta</taxon>
        <taxon>Embryophyta</taxon>
        <taxon>Tracheophyta</taxon>
        <taxon>Spermatophyta</taxon>
        <taxon>Magnoliopsida</taxon>
        <taxon>Liliopsida</taxon>
        <taxon>Poales</taxon>
        <taxon>Poaceae</taxon>
        <taxon>PACMAD clade</taxon>
        <taxon>Arundinoideae</taxon>
        <taxon>Arundineae</taxon>
        <taxon>Arundo</taxon>
    </lineage>
</organism>
<evidence type="ECO:0000313" key="2">
    <source>
        <dbReference type="EMBL" id="JAD49667.1"/>
    </source>
</evidence>
<sequence>MPGTSGGGSGRGLGNAYAATSAMAR</sequence>
<name>A0A0A9ARI2_ARUDO</name>
<reference evidence="2" key="1">
    <citation type="submission" date="2014-09" db="EMBL/GenBank/DDBJ databases">
        <authorList>
            <person name="Magalhaes I.L.F."/>
            <person name="Oliveira U."/>
            <person name="Santos F.R."/>
            <person name="Vidigal T.H.D.A."/>
            <person name="Brescovit A.D."/>
            <person name="Santos A.J."/>
        </authorList>
    </citation>
    <scope>NUCLEOTIDE SEQUENCE</scope>
    <source>
        <tissue evidence="2">Shoot tissue taken approximately 20 cm above the soil surface</tissue>
    </source>
</reference>
<protein>
    <submittedName>
        <fullName evidence="2">Uncharacterized protein</fullName>
    </submittedName>
</protein>
<proteinExistence type="predicted"/>
<dbReference type="AlphaFoldDB" id="A0A0A9ARI2"/>
<feature type="compositionally biased region" description="Gly residues" evidence="1">
    <location>
        <begin position="1"/>
        <end position="13"/>
    </location>
</feature>
<reference evidence="2" key="2">
    <citation type="journal article" date="2015" name="Data Brief">
        <title>Shoot transcriptome of the giant reed, Arundo donax.</title>
        <authorList>
            <person name="Barrero R.A."/>
            <person name="Guerrero F.D."/>
            <person name="Moolhuijzen P."/>
            <person name="Goolsby J.A."/>
            <person name="Tidwell J."/>
            <person name="Bellgard S.E."/>
            <person name="Bellgard M.I."/>
        </authorList>
    </citation>
    <scope>NUCLEOTIDE SEQUENCE</scope>
    <source>
        <tissue evidence="2">Shoot tissue taken approximately 20 cm above the soil surface</tissue>
    </source>
</reference>
<dbReference type="EMBL" id="GBRH01248228">
    <property type="protein sequence ID" value="JAD49667.1"/>
    <property type="molecule type" value="Transcribed_RNA"/>
</dbReference>